<dbReference type="Proteomes" id="UP000435649">
    <property type="component" value="Unassembled WGS sequence"/>
</dbReference>
<keyword evidence="2" id="KW-1185">Reference proteome</keyword>
<proteinExistence type="predicted"/>
<dbReference type="EMBL" id="VUNS01000011">
    <property type="protein sequence ID" value="MST97627.1"/>
    <property type="molecule type" value="Genomic_DNA"/>
</dbReference>
<dbReference type="RefSeq" id="WP_154418639.1">
    <property type="nucleotide sequence ID" value="NZ_VUNS01000011.1"/>
</dbReference>
<protein>
    <submittedName>
        <fullName evidence="1">Uncharacterized protein</fullName>
    </submittedName>
</protein>
<gene>
    <name evidence="1" type="ORF">FYJ85_11320</name>
</gene>
<reference evidence="1 2" key="1">
    <citation type="submission" date="2019-08" db="EMBL/GenBank/DDBJ databases">
        <title>In-depth cultivation of the pig gut microbiome towards novel bacterial diversity and tailored functional studies.</title>
        <authorList>
            <person name="Wylensek D."/>
            <person name="Hitch T.C.A."/>
            <person name="Clavel T."/>
        </authorList>
    </citation>
    <scope>NUCLEOTIDE SEQUENCE [LARGE SCALE GENOMIC DNA]</scope>
    <source>
        <strain evidence="1 2">BBE-744-WT-12</strain>
    </source>
</reference>
<sequence>MKQSEKLQTINMILEKLHRMSCTPKHRFYFDFHHNNGWYRIMYIDMTPHEFVGTGEYHVHCKEVISAPLKDFYYSLNDGSLDRLLKDAING</sequence>
<evidence type="ECO:0000313" key="2">
    <source>
        <dbReference type="Proteomes" id="UP000435649"/>
    </source>
</evidence>
<dbReference type="AlphaFoldDB" id="A0A844G1V5"/>
<organism evidence="1 2">
    <name type="scientific">Victivallis lenta</name>
    <dbReference type="NCBI Taxonomy" id="2606640"/>
    <lineage>
        <taxon>Bacteria</taxon>
        <taxon>Pseudomonadati</taxon>
        <taxon>Lentisphaerota</taxon>
        <taxon>Lentisphaeria</taxon>
        <taxon>Victivallales</taxon>
        <taxon>Victivallaceae</taxon>
        <taxon>Victivallis</taxon>
    </lineage>
</organism>
<comment type="caution">
    <text evidence="1">The sequence shown here is derived from an EMBL/GenBank/DDBJ whole genome shotgun (WGS) entry which is preliminary data.</text>
</comment>
<accession>A0A844G1V5</accession>
<name>A0A844G1V5_9BACT</name>
<evidence type="ECO:0000313" key="1">
    <source>
        <dbReference type="EMBL" id="MST97627.1"/>
    </source>
</evidence>